<dbReference type="EMBL" id="PYWW01000048">
    <property type="protein sequence ID" value="PTC26256.1"/>
    <property type="molecule type" value="Genomic_DNA"/>
</dbReference>
<comment type="caution">
    <text evidence="1">The sequence shown here is derived from an EMBL/GenBank/DDBJ whole genome shotgun (WGS) entry which is preliminary data.</text>
</comment>
<gene>
    <name evidence="1" type="ORF">C9382_22315</name>
</gene>
<dbReference type="Proteomes" id="UP000240571">
    <property type="component" value="Unassembled WGS sequence"/>
</dbReference>
<evidence type="ECO:0000313" key="2">
    <source>
        <dbReference type="Proteomes" id="UP000240571"/>
    </source>
</evidence>
<name>A0A2T4FS40_9PSED</name>
<proteinExistence type="predicted"/>
<protein>
    <submittedName>
        <fullName evidence="1">Uncharacterized protein</fullName>
    </submittedName>
</protein>
<evidence type="ECO:0000313" key="1">
    <source>
        <dbReference type="EMBL" id="PTC26256.1"/>
    </source>
</evidence>
<organism evidence="1 2">
    <name type="scientific">Pseudomonas aylmerensis</name>
    <dbReference type="NCBI Taxonomy" id="1869229"/>
    <lineage>
        <taxon>Bacteria</taxon>
        <taxon>Pseudomonadati</taxon>
        <taxon>Pseudomonadota</taxon>
        <taxon>Gammaproteobacteria</taxon>
        <taxon>Pseudomonadales</taxon>
        <taxon>Pseudomonadaceae</taxon>
        <taxon>Pseudomonas</taxon>
    </lineage>
</organism>
<reference evidence="1 2" key="1">
    <citation type="submission" date="2018-03" db="EMBL/GenBank/DDBJ databases">
        <title>Diversity of bacteria associated with corn roots inoculated with woodland soils in Canada, and Description of Pseudomonas aylmerense sp. nov.</title>
        <authorList>
            <person name="Tambong J.T."/>
            <person name="Xu R."/>
            <person name="Tchagang C."/>
        </authorList>
    </citation>
    <scope>NUCLEOTIDE SEQUENCE [LARGE SCALE GENOMIC DNA]</scope>
    <source>
        <strain evidence="1 2">S1E44</strain>
    </source>
</reference>
<accession>A0A2T4FS40</accession>
<dbReference type="AlphaFoldDB" id="A0A2T4FS40"/>
<sequence>MWWWITRWSCARCWITRCAAAEANEDLNVGAGLLAKAAWQSMNVSTDPPPSPARPLPQGIFTTLKRGVSNLLNFVEAIYV</sequence>
<dbReference type="OrthoDB" id="7032930at2"/>